<dbReference type="Gene3D" id="3.30.1370.50">
    <property type="entry name" value="R3H-like domain"/>
    <property type="match status" value="1"/>
</dbReference>
<feature type="region of interest" description="Disordered" evidence="2">
    <location>
        <begin position="795"/>
        <end position="845"/>
    </location>
</feature>
<accession>A0A8K0GI92</accession>
<feature type="region of interest" description="Disordered" evidence="2">
    <location>
        <begin position="1006"/>
        <end position="1030"/>
    </location>
</feature>
<feature type="compositionally biased region" description="Polar residues" evidence="2">
    <location>
        <begin position="1166"/>
        <end position="1176"/>
    </location>
</feature>
<name>A0A8K0GI92_IGNLU</name>
<feature type="compositionally biased region" description="Polar residues" evidence="2">
    <location>
        <begin position="254"/>
        <end position="264"/>
    </location>
</feature>
<feature type="region of interest" description="Disordered" evidence="2">
    <location>
        <begin position="109"/>
        <end position="128"/>
    </location>
</feature>
<keyword evidence="6" id="KW-1185">Reference proteome</keyword>
<protein>
    <recommendedName>
        <fullName evidence="7">R3H domain-containing protein 1</fullName>
    </recommendedName>
</protein>
<feature type="compositionally biased region" description="Polar residues" evidence="2">
    <location>
        <begin position="515"/>
        <end position="527"/>
    </location>
</feature>
<dbReference type="AlphaFoldDB" id="A0A8K0GI92"/>
<dbReference type="InterPro" id="IPR024771">
    <property type="entry name" value="SUZ"/>
</dbReference>
<dbReference type="Pfam" id="PF01424">
    <property type="entry name" value="R3H"/>
    <property type="match status" value="1"/>
</dbReference>
<evidence type="ECO:0000256" key="1">
    <source>
        <dbReference type="ARBA" id="ARBA00022553"/>
    </source>
</evidence>
<feature type="compositionally biased region" description="Polar residues" evidence="2">
    <location>
        <begin position="673"/>
        <end position="687"/>
    </location>
</feature>
<evidence type="ECO:0000259" key="3">
    <source>
        <dbReference type="PROSITE" id="PS51061"/>
    </source>
</evidence>
<dbReference type="PANTHER" id="PTHR15672">
    <property type="entry name" value="CAMP-REGULATED PHOSPHOPROTEIN 21 RELATED R3H DOMAIN CONTAINING PROTEIN"/>
    <property type="match status" value="1"/>
</dbReference>
<sequence length="1176" mass="129457">MQQRGINSNMEAESEEQITPPQSRGRTNSKLKVLVRSHAMREEASPPRDPPHISVISPCIKLIPSPNSSPSQSPSPTITKPVVVLSPSISRGNSPCRSPLYISPTSTLVPSPISRSSPQSVSPHPTESVDTSAKVQTCNHQADVADSSCCEGQRCGSPRHCSHSVQTVEETSHNNSGNRRNFKNDKNMCDCTNQACTKCFKNHERNINNNLSSNINNNVVSSSNTLTVNRATRGKLRQQSSSQGSFEGSSSNSPCLSRDSSSEQYTDTTGVDLEQFIAETLNRNGKDRALMLRIEQELVSLAKDKIRTHYKFPPMSSYQRMLVHRCAAYFGMDHNIESSGKCVVVNKTKCTRIPDVAFKTHLKDDFFGEEPRRSILKRDSSSIEDYSFKSPDRQCGLENRRSKSIEEREEEYERAKRRIFNSREMHEFSSTEEFGWSEVPWSSTESDYSARFRLLHPEKHTGRLLKVQSVETGTDMPRPCVAKSYSFGGYGGVSVLTRGDSVLSTHSAGPRLLTKQDSGASTVSWRLSPSSSGYKSQSQISESITPSPTSTPNPSGDSTRQDSTNSNTSTSTSEPPTPVIEKDLSDPQLVWAVTDIHSVPKGSIIINPQTGQPVKNVDGSIYHYDPQNPPPTFTVTSTKPPSSPQKTSMPEKFTKERALSPKKQRSRSSPSLNKRSNLINSATSPSLPFTPPLQHNRGMQYSSSESMPNLSVQQYHPAYGSSYNSIPTQENSVQVYQQPYIVYASYGVPVPTQYEGRMDPQIQEVSTGYYITDSSGTPAPQPLPYQSGSPYWNQQPVAVFQNPPPSGAPPNPPPPPPQRFAVPIPAQPGSFLSPTYPPNYGPHPNQPVQNISQNSQSTELMPLYSHQPVQVVYPSQPSQSSTVMYPSHSIIYAQNPVYPNMMVPVQNIPQNVPYPQNSSTPNSCTSAPNSYTGQIQEQGVPMPHNINQVNYNQLTHSMSHLTISSNQMGNMNPPSSNQNIPFNQNMAVTHLGQQFDMRIQKNNTPKGNKFSTPKNFVSGSSQSSTGTSSPAATVIAGYCTSNNQNTVPYRTPPETPPTQNVAFGYGPNFVPPMILKQMNNVRASPPMNRNSRSPTPASDVSHMDRHRFSLPPTLFQGMPYVLQNDSRMVPSRGQSITCRQPLLRQQSLGQSGESLNKAHKKKSRGSKTSGLPPSGK</sequence>
<dbReference type="PROSITE" id="PS51673">
    <property type="entry name" value="SUZ"/>
    <property type="match status" value="1"/>
</dbReference>
<feature type="compositionally biased region" description="Low complexity" evidence="2">
    <location>
        <begin position="238"/>
        <end position="253"/>
    </location>
</feature>
<evidence type="ECO:0008006" key="7">
    <source>
        <dbReference type="Google" id="ProtNLM"/>
    </source>
</evidence>
<evidence type="ECO:0000256" key="2">
    <source>
        <dbReference type="SAM" id="MobiDB-lite"/>
    </source>
</evidence>
<dbReference type="OrthoDB" id="278430at2759"/>
<dbReference type="InterPro" id="IPR051937">
    <property type="entry name" value="R3H_domain_containing"/>
</dbReference>
<dbReference type="CDD" id="cd02642">
    <property type="entry name" value="R3H_encore_like"/>
    <property type="match status" value="1"/>
</dbReference>
<proteinExistence type="predicted"/>
<keyword evidence="1" id="KW-0597">Phosphoprotein</keyword>
<dbReference type="Pfam" id="PF12752">
    <property type="entry name" value="SUZ"/>
    <property type="match status" value="1"/>
</dbReference>
<feature type="region of interest" description="Disordered" evidence="2">
    <location>
        <begin position="508"/>
        <end position="582"/>
    </location>
</feature>
<dbReference type="GO" id="GO:0003676">
    <property type="term" value="F:nucleic acid binding"/>
    <property type="evidence" value="ECO:0007669"/>
    <property type="project" value="UniProtKB-UniRule"/>
</dbReference>
<feature type="region of interest" description="Disordered" evidence="2">
    <location>
        <begin position="234"/>
        <end position="264"/>
    </location>
</feature>
<gene>
    <name evidence="5" type="ORF">ILUMI_07232</name>
</gene>
<feature type="region of interest" description="Disordered" evidence="2">
    <location>
        <begin position="616"/>
        <end position="705"/>
    </location>
</feature>
<feature type="compositionally biased region" description="Basic and acidic residues" evidence="2">
    <location>
        <begin position="39"/>
        <end position="51"/>
    </location>
</feature>
<dbReference type="EMBL" id="VTPC01003155">
    <property type="protein sequence ID" value="KAF2898948.1"/>
    <property type="molecule type" value="Genomic_DNA"/>
</dbReference>
<reference evidence="5" key="1">
    <citation type="submission" date="2019-08" db="EMBL/GenBank/DDBJ databases">
        <title>The genome of the North American firefly Photinus pyralis.</title>
        <authorList>
            <consortium name="Photinus pyralis genome working group"/>
            <person name="Fallon T.R."/>
            <person name="Sander Lower S.E."/>
            <person name="Weng J.-K."/>
        </authorList>
    </citation>
    <scope>NUCLEOTIDE SEQUENCE</scope>
    <source>
        <strain evidence="5">TRF0915ILg1</strain>
        <tissue evidence="5">Whole body</tissue>
    </source>
</reference>
<evidence type="ECO:0000259" key="4">
    <source>
        <dbReference type="PROSITE" id="PS51673"/>
    </source>
</evidence>
<comment type="caution">
    <text evidence="5">The sequence shown here is derived from an EMBL/GenBank/DDBJ whole genome shotgun (WGS) entry which is preliminary data.</text>
</comment>
<feature type="compositionally biased region" description="Pro residues" evidence="2">
    <location>
        <begin position="835"/>
        <end position="845"/>
    </location>
</feature>
<feature type="compositionally biased region" description="Pro residues" evidence="2">
    <location>
        <begin position="802"/>
        <end position="818"/>
    </location>
</feature>
<feature type="compositionally biased region" description="Low complexity" evidence="2">
    <location>
        <begin position="1018"/>
        <end position="1029"/>
    </location>
</feature>
<feature type="compositionally biased region" description="Polar residues" evidence="2">
    <location>
        <begin position="1142"/>
        <end position="1154"/>
    </location>
</feature>
<feature type="region of interest" description="Disordered" evidence="2">
    <location>
        <begin position="60"/>
        <end position="79"/>
    </location>
</feature>
<feature type="compositionally biased region" description="Low complexity" evidence="2">
    <location>
        <begin position="64"/>
        <end position="76"/>
    </location>
</feature>
<dbReference type="SUPFAM" id="SSF82708">
    <property type="entry name" value="R3H domain"/>
    <property type="match status" value="1"/>
</dbReference>
<feature type="region of interest" description="Disordered" evidence="2">
    <location>
        <begin position="1082"/>
        <end position="1104"/>
    </location>
</feature>
<evidence type="ECO:0000313" key="6">
    <source>
        <dbReference type="Proteomes" id="UP000801492"/>
    </source>
</evidence>
<feature type="compositionally biased region" description="Polar residues" evidence="2">
    <location>
        <begin position="1082"/>
        <end position="1098"/>
    </location>
</feature>
<dbReference type="PROSITE" id="PS51061">
    <property type="entry name" value="R3H"/>
    <property type="match status" value="1"/>
</dbReference>
<feature type="compositionally biased region" description="Low complexity" evidence="2">
    <location>
        <begin position="110"/>
        <end position="125"/>
    </location>
</feature>
<feature type="domain" description="R3H" evidence="3">
    <location>
        <begin position="288"/>
        <end position="351"/>
    </location>
</feature>
<organism evidence="5 6">
    <name type="scientific">Ignelater luminosus</name>
    <name type="common">Cucubano</name>
    <name type="synonym">Pyrophorus luminosus</name>
    <dbReference type="NCBI Taxonomy" id="2038154"/>
    <lineage>
        <taxon>Eukaryota</taxon>
        <taxon>Metazoa</taxon>
        <taxon>Ecdysozoa</taxon>
        <taxon>Arthropoda</taxon>
        <taxon>Hexapoda</taxon>
        <taxon>Insecta</taxon>
        <taxon>Pterygota</taxon>
        <taxon>Neoptera</taxon>
        <taxon>Endopterygota</taxon>
        <taxon>Coleoptera</taxon>
        <taxon>Polyphaga</taxon>
        <taxon>Elateriformia</taxon>
        <taxon>Elateroidea</taxon>
        <taxon>Elateridae</taxon>
        <taxon>Agrypninae</taxon>
        <taxon>Pyrophorini</taxon>
        <taxon>Ignelater</taxon>
    </lineage>
</organism>
<dbReference type="InterPro" id="IPR036867">
    <property type="entry name" value="R3H_dom_sf"/>
</dbReference>
<dbReference type="SMART" id="SM00393">
    <property type="entry name" value="R3H"/>
    <property type="match status" value="1"/>
</dbReference>
<dbReference type="PANTHER" id="PTHR15672:SF8">
    <property type="entry name" value="PROTEIN ENCORE"/>
    <property type="match status" value="1"/>
</dbReference>
<evidence type="ECO:0000313" key="5">
    <source>
        <dbReference type="EMBL" id="KAF2898948.1"/>
    </source>
</evidence>
<feature type="compositionally biased region" description="Polar residues" evidence="2">
    <location>
        <begin position="1"/>
        <end position="26"/>
    </location>
</feature>
<feature type="compositionally biased region" description="Low complexity" evidence="2">
    <location>
        <begin position="633"/>
        <end position="650"/>
    </location>
</feature>
<feature type="region of interest" description="Disordered" evidence="2">
    <location>
        <begin position="1"/>
        <end position="55"/>
    </location>
</feature>
<dbReference type="InterPro" id="IPR001374">
    <property type="entry name" value="R3H_dom"/>
</dbReference>
<feature type="compositionally biased region" description="Polar residues" evidence="2">
    <location>
        <begin position="1006"/>
        <end position="1017"/>
    </location>
</feature>
<feature type="compositionally biased region" description="Low complexity" evidence="2">
    <location>
        <begin position="528"/>
        <end position="574"/>
    </location>
</feature>
<feature type="region of interest" description="Disordered" evidence="2">
    <location>
        <begin position="1142"/>
        <end position="1176"/>
    </location>
</feature>
<feature type="domain" description="SUZ" evidence="4">
    <location>
        <begin position="352"/>
        <end position="424"/>
    </location>
</feature>
<dbReference type="Proteomes" id="UP000801492">
    <property type="component" value="Unassembled WGS sequence"/>
</dbReference>